<dbReference type="PANTHER" id="PTHR46696">
    <property type="entry name" value="P450, PUTATIVE (EUROFUNG)-RELATED"/>
    <property type="match status" value="1"/>
</dbReference>
<dbReference type="InterPro" id="IPR001128">
    <property type="entry name" value="Cyt_P450"/>
</dbReference>
<dbReference type="PANTHER" id="PTHR46696:SF3">
    <property type="entry name" value="PULCHERRIMINIC ACID SYNTHASE"/>
    <property type="match status" value="1"/>
</dbReference>
<comment type="caution">
    <text evidence="3">The sequence shown here is derived from an EMBL/GenBank/DDBJ whole genome shotgun (WGS) entry which is preliminary data.</text>
</comment>
<name>A0AAV3U6R7_9ALTE</name>
<dbReference type="PROSITE" id="PS00086">
    <property type="entry name" value="CYTOCHROME_P450"/>
    <property type="match status" value="1"/>
</dbReference>
<organism evidence="3 4">
    <name type="scientific">Halioxenophilus aromaticivorans</name>
    <dbReference type="NCBI Taxonomy" id="1306992"/>
    <lineage>
        <taxon>Bacteria</taxon>
        <taxon>Pseudomonadati</taxon>
        <taxon>Pseudomonadota</taxon>
        <taxon>Gammaproteobacteria</taxon>
        <taxon>Alteromonadales</taxon>
        <taxon>Alteromonadaceae</taxon>
        <taxon>Halioxenophilus</taxon>
    </lineage>
</organism>
<keyword evidence="2" id="KW-0560">Oxidoreductase</keyword>
<accession>A0AAV3U6R7</accession>
<dbReference type="Gene3D" id="1.10.630.10">
    <property type="entry name" value="Cytochrome P450"/>
    <property type="match status" value="1"/>
</dbReference>
<keyword evidence="4" id="KW-1185">Reference proteome</keyword>
<reference evidence="4" key="1">
    <citation type="journal article" date="2019" name="Int. J. Syst. Evol. Microbiol.">
        <title>The Global Catalogue of Microorganisms (GCM) 10K type strain sequencing project: providing services to taxonomists for standard genome sequencing and annotation.</title>
        <authorList>
            <consortium name="The Broad Institute Genomics Platform"/>
            <consortium name="The Broad Institute Genome Sequencing Center for Infectious Disease"/>
            <person name="Wu L."/>
            <person name="Ma J."/>
        </authorList>
    </citation>
    <scope>NUCLEOTIDE SEQUENCE [LARGE SCALE GENOMIC DNA]</scope>
    <source>
        <strain evidence="4">JCM 19134</strain>
    </source>
</reference>
<dbReference type="RefSeq" id="WP_345425562.1">
    <property type="nucleotide sequence ID" value="NZ_AP031496.1"/>
</dbReference>
<dbReference type="CDD" id="cd20629">
    <property type="entry name" value="P450_pinF1-like"/>
    <property type="match status" value="1"/>
</dbReference>
<comment type="similarity">
    <text evidence="1 2">Belongs to the cytochrome P450 family.</text>
</comment>
<evidence type="ECO:0000313" key="4">
    <source>
        <dbReference type="Proteomes" id="UP001409585"/>
    </source>
</evidence>
<dbReference type="EMBL" id="BAABLX010000029">
    <property type="protein sequence ID" value="GAA4951781.1"/>
    <property type="molecule type" value="Genomic_DNA"/>
</dbReference>
<keyword evidence="2" id="KW-0479">Metal-binding</keyword>
<dbReference type="InterPro" id="IPR002397">
    <property type="entry name" value="Cyt_P450_B"/>
</dbReference>
<dbReference type="Pfam" id="PF00067">
    <property type="entry name" value="p450"/>
    <property type="match status" value="1"/>
</dbReference>
<gene>
    <name evidence="3" type="ORF">GCM10025791_35460</name>
</gene>
<dbReference type="GO" id="GO:0016705">
    <property type="term" value="F:oxidoreductase activity, acting on paired donors, with incorporation or reduction of molecular oxygen"/>
    <property type="evidence" value="ECO:0007669"/>
    <property type="project" value="InterPro"/>
</dbReference>
<dbReference type="PRINTS" id="PR00385">
    <property type="entry name" value="P450"/>
</dbReference>
<dbReference type="GO" id="GO:0020037">
    <property type="term" value="F:heme binding"/>
    <property type="evidence" value="ECO:0007669"/>
    <property type="project" value="InterPro"/>
</dbReference>
<dbReference type="GO" id="GO:0004497">
    <property type="term" value="F:monooxygenase activity"/>
    <property type="evidence" value="ECO:0007669"/>
    <property type="project" value="UniProtKB-KW"/>
</dbReference>
<evidence type="ECO:0000256" key="1">
    <source>
        <dbReference type="ARBA" id="ARBA00010617"/>
    </source>
</evidence>
<proteinExistence type="inferred from homology"/>
<dbReference type="AlphaFoldDB" id="A0AAV3U6R7"/>
<dbReference type="GO" id="GO:0005506">
    <property type="term" value="F:iron ion binding"/>
    <property type="evidence" value="ECO:0007669"/>
    <property type="project" value="InterPro"/>
</dbReference>
<dbReference type="Proteomes" id="UP001409585">
    <property type="component" value="Unassembled WGS sequence"/>
</dbReference>
<dbReference type="InterPro" id="IPR017972">
    <property type="entry name" value="Cyt_P450_CS"/>
</dbReference>
<dbReference type="SUPFAM" id="SSF48264">
    <property type="entry name" value="Cytochrome P450"/>
    <property type="match status" value="1"/>
</dbReference>
<keyword evidence="2" id="KW-0408">Iron</keyword>
<keyword evidence="2" id="KW-0503">Monooxygenase</keyword>
<sequence length="427" mass="47994">MSESTVQDMKLETAYSAVSDLYKGTGIDIHKACREMRQKSPIYEGDFIKQFGVPTNAGMEQSARKNFAVFRYADVMAVLRDASTYTSGFIAKGFGKAFDGGLTILAMDGEQHKSVRTLLQPAFMPATVNKWRERMDEIIRHDYLEKMVSDRKANLMDFALSFPIRIMYTLMGFPEDNPEKFRSYAAWALAMVGGNQIDPKKEQDAMKTALDAGKALYDSIMEIVVTRRAAGSEGDDLIGRLLRCEHEGRVLNDHEVVTFCRMLLPAAGETTTRTLSVVLTLLFETPGLIEEVRADRSLVAKLIDESVRYEPIATFKVREVAKDVEFYGVKVPKGSFIQCMVTSANRDEDVFENPETFDIHRKQKPSFGFGFGPHMCIGQFVAKLELNCAINAILDLFPNVRLDPSMPKPVIEGAQLREAHEVHVIWD</sequence>
<dbReference type="PRINTS" id="PR00359">
    <property type="entry name" value="BP450"/>
</dbReference>
<dbReference type="InterPro" id="IPR036396">
    <property type="entry name" value="Cyt_P450_sf"/>
</dbReference>
<keyword evidence="2" id="KW-0349">Heme</keyword>
<protein>
    <submittedName>
        <fullName evidence="3">Cytochrome P450</fullName>
    </submittedName>
</protein>
<evidence type="ECO:0000256" key="2">
    <source>
        <dbReference type="RuleBase" id="RU000461"/>
    </source>
</evidence>
<evidence type="ECO:0000313" key="3">
    <source>
        <dbReference type="EMBL" id="GAA4951781.1"/>
    </source>
</evidence>